<organism evidence="2 3">
    <name type="scientific">Burkholderia gladioli</name>
    <name type="common">Pseudomonas marginata</name>
    <name type="synonym">Phytomonas marginata</name>
    <dbReference type="NCBI Taxonomy" id="28095"/>
    <lineage>
        <taxon>Bacteria</taxon>
        <taxon>Pseudomonadati</taxon>
        <taxon>Pseudomonadota</taxon>
        <taxon>Betaproteobacteria</taxon>
        <taxon>Burkholderiales</taxon>
        <taxon>Burkholderiaceae</taxon>
        <taxon>Burkholderia</taxon>
    </lineage>
</organism>
<proteinExistence type="predicted"/>
<gene>
    <name evidence="2" type="ORF">CRM94_09015</name>
</gene>
<evidence type="ECO:0000313" key="2">
    <source>
        <dbReference type="EMBL" id="PEH42272.1"/>
    </source>
</evidence>
<feature type="coiled-coil region" evidence="1">
    <location>
        <begin position="3"/>
        <end position="37"/>
    </location>
</feature>
<dbReference type="EMBL" id="PDDY01000001">
    <property type="protein sequence ID" value="PEH42272.1"/>
    <property type="molecule type" value="Genomic_DNA"/>
</dbReference>
<sequence>MNEAMLTARIQELEDNRRAGEQQLRALETKQRELQQTLLRIGGAIQALTELRDELRQQAAPGDGQA</sequence>
<name>A0A2A7SFH6_BURGA</name>
<comment type="caution">
    <text evidence="2">The sequence shown here is derived from an EMBL/GenBank/DDBJ whole genome shotgun (WGS) entry which is preliminary data.</text>
</comment>
<accession>A0A2A7SFH6</accession>
<keyword evidence="1" id="KW-0175">Coiled coil</keyword>
<evidence type="ECO:0000256" key="1">
    <source>
        <dbReference type="SAM" id="Coils"/>
    </source>
</evidence>
<dbReference type="Proteomes" id="UP000220629">
    <property type="component" value="Unassembled WGS sequence"/>
</dbReference>
<evidence type="ECO:0000313" key="3">
    <source>
        <dbReference type="Proteomes" id="UP000220629"/>
    </source>
</evidence>
<dbReference type="RefSeq" id="WP_096750883.1">
    <property type="nucleotide sequence ID" value="NZ_CADEPO010000009.1"/>
</dbReference>
<reference evidence="3" key="1">
    <citation type="submission" date="2017-09" db="EMBL/GenBank/DDBJ databases">
        <title>FDA dAtabase for Regulatory Grade micrObial Sequences (FDA-ARGOS): Supporting development and validation of Infectious Disease Dx tests.</title>
        <authorList>
            <person name="Minogue T."/>
            <person name="Wolcott M."/>
            <person name="Wasieloski L."/>
            <person name="Aguilar W."/>
            <person name="Moore D."/>
            <person name="Tallon L."/>
            <person name="Sadzewicz L."/>
            <person name="Ott S."/>
            <person name="Zhao X."/>
            <person name="Nagaraj S."/>
            <person name="Vavikolanu K."/>
            <person name="Aluvathingal J."/>
            <person name="Nadendla S."/>
            <person name="Sichtig H."/>
        </authorList>
    </citation>
    <scope>NUCLEOTIDE SEQUENCE [LARGE SCALE GENOMIC DNA]</scope>
    <source>
        <strain evidence="3">FDAARGOS_390</strain>
    </source>
</reference>
<dbReference type="AlphaFoldDB" id="A0A2A7SFH6"/>
<protein>
    <submittedName>
        <fullName evidence="2">Uncharacterized protein</fullName>
    </submittedName>
</protein>